<dbReference type="RefSeq" id="WP_173037577.1">
    <property type="nucleotide sequence ID" value="NZ_AP022870.1"/>
</dbReference>
<feature type="transmembrane region" description="Helical" evidence="1">
    <location>
        <begin position="257"/>
        <end position="273"/>
    </location>
</feature>
<keyword evidence="1" id="KW-0812">Transmembrane</keyword>
<evidence type="ECO:0000256" key="1">
    <source>
        <dbReference type="SAM" id="Phobius"/>
    </source>
</evidence>
<feature type="transmembrane region" description="Helical" evidence="1">
    <location>
        <begin position="280"/>
        <end position="298"/>
    </location>
</feature>
<protein>
    <recommendedName>
        <fullName evidence="4">Glycosyltransferase RgtA/B/C/D-like domain-containing protein</fullName>
    </recommendedName>
</protein>
<dbReference type="KEGG" id="pfla:Pflav_043270"/>
<dbReference type="AlphaFoldDB" id="A0A6F8XVU7"/>
<feature type="transmembrane region" description="Helical" evidence="1">
    <location>
        <begin position="72"/>
        <end position="94"/>
    </location>
</feature>
<evidence type="ECO:0000313" key="3">
    <source>
        <dbReference type="Proteomes" id="UP000502508"/>
    </source>
</evidence>
<accession>A0A6F8XVU7</accession>
<feature type="transmembrane region" description="Helical" evidence="1">
    <location>
        <begin position="328"/>
        <end position="347"/>
    </location>
</feature>
<gene>
    <name evidence="2" type="ORF">Pflav_043270</name>
</gene>
<sequence>MDLAFAGFLLAVAVVRYAVLTDRAAPATIDSGNWLAFGNALLGDHATRASGLAYPPVTPLAMGLLTRAAGPVVAVGLLGALSSLALAVGTYAVLRGFGLRWAAAGLAALLSVSAATGEAAAWGGFPQLIAAGLVPILLVLLDTALRTDRWAPALGAAAATAGLLATSHFVVGYAAFAAAAVAGLHLATVPRGERLRWIRRRLRYLAVVAAPAVLAVPLYLPLLDAVGGNRPSATDAAAVTWANLFASLEFTYRDQPVVWRTAFVAGLATPFLLRDRWREPAWRLTVAALGSVAVATALTKETRGLYFLPFATVLALGLWSSGERRQVLPARVAVAGLLAAAVALQTWSGLRLFPAQRDYYGIVSPDMYAALTWLRDTPPGTRLGVSTVDDAPLGWWVEGYVRRPTWYASPLRWLSYADELERARVANEVFAPPFPDDRTVTTAEAAGIDLLLVSTDSNRYEPEAMTAFVEGHPCAVVFRNGGAIVIDVRAAAGPPPAQGGSGAGCGA</sequence>
<proteinExistence type="predicted"/>
<feature type="transmembrane region" description="Helical" evidence="1">
    <location>
        <begin position="202"/>
        <end position="220"/>
    </location>
</feature>
<dbReference type="EMBL" id="AP022870">
    <property type="protein sequence ID" value="BCB77917.1"/>
    <property type="molecule type" value="Genomic_DNA"/>
</dbReference>
<organism evidence="2 3">
    <name type="scientific">Phytohabitans flavus</name>
    <dbReference type="NCBI Taxonomy" id="1076124"/>
    <lineage>
        <taxon>Bacteria</taxon>
        <taxon>Bacillati</taxon>
        <taxon>Actinomycetota</taxon>
        <taxon>Actinomycetes</taxon>
        <taxon>Micromonosporales</taxon>
        <taxon>Micromonosporaceae</taxon>
    </lineage>
</organism>
<name>A0A6F8XVU7_9ACTN</name>
<evidence type="ECO:0008006" key="4">
    <source>
        <dbReference type="Google" id="ProtNLM"/>
    </source>
</evidence>
<dbReference type="Proteomes" id="UP000502508">
    <property type="component" value="Chromosome"/>
</dbReference>
<feature type="transmembrane region" description="Helical" evidence="1">
    <location>
        <begin position="128"/>
        <end position="145"/>
    </location>
</feature>
<evidence type="ECO:0000313" key="2">
    <source>
        <dbReference type="EMBL" id="BCB77917.1"/>
    </source>
</evidence>
<keyword evidence="1" id="KW-0472">Membrane</keyword>
<reference evidence="2 3" key="2">
    <citation type="submission" date="2020-03" db="EMBL/GenBank/DDBJ databases">
        <authorList>
            <person name="Ichikawa N."/>
            <person name="Kimura A."/>
            <person name="Kitahashi Y."/>
            <person name="Uohara A."/>
        </authorList>
    </citation>
    <scope>NUCLEOTIDE SEQUENCE [LARGE SCALE GENOMIC DNA]</scope>
    <source>
        <strain evidence="2 3">NBRC 107702</strain>
    </source>
</reference>
<keyword evidence="1" id="KW-1133">Transmembrane helix</keyword>
<reference evidence="2 3" key="1">
    <citation type="submission" date="2020-03" db="EMBL/GenBank/DDBJ databases">
        <title>Whole genome shotgun sequence of Phytohabitans flavus NBRC 107702.</title>
        <authorList>
            <person name="Komaki H."/>
            <person name="Tamura T."/>
        </authorList>
    </citation>
    <scope>NUCLEOTIDE SEQUENCE [LARGE SCALE GENOMIC DNA]</scope>
    <source>
        <strain evidence="2 3">NBRC 107702</strain>
    </source>
</reference>
<feature type="transmembrane region" description="Helical" evidence="1">
    <location>
        <begin position="304"/>
        <end position="321"/>
    </location>
</feature>
<keyword evidence="3" id="KW-1185">Reference proteome</keyword>